<dbReference type="AlphaFoldDB" id="A0A433QIQ4"/>
<proteinExistence type="predicted"/>
<organism evidence="1 2">
    <name type="scientific">Jimgerdemannia flammicorona</name>
    <dbReference type="NCBI Taxonomy" id="994334"/>
    <lineage>
        <taxon>Eukaryota</taxon>
        <taxon>Fungi</taxon>
        <taxon>Fungi incertae sedis</taxon>
        <taxon>Mucoromycota</taxon>
        <taxon>Mucoromycotina</taxon>
        <taxon>Endogonomycetes</taxon>
        <taxon>Endogonales</taxon>
        <taxon>Endogonaceae</taxon>
        <taxon>Jimgerdemannia</taxon>
    </lineage>
</organism>
<accession>A0A433QIQ4</accession>
<comment type="caution">
    <text evidence="1">The sequence shown here is derived from an EMBL/GenBank/DDBJ whole genome shotgun (WGS) entry which is preliminary data.</text>
</comment>
<evidence type="ECO:0000313" key="1">
    <source>
        <dbReference type="EMBL" id="RUS29706.1"/>
    </source>
</evidence>
<gene>
    <name evidence="1" type="ORF">BC938DRAFT_480348</name>
</gene>
<keyword evidence="2" id="KW-1185">Reference proteome</keyword>
<dbReference type="EMBL" id="RBNJ01004805">
    <property type="protein sequence ID" value="RUS29706.1"/>
    <property type="molecule type" value="Genomic_DNA"/>
</dbReference>
<protein>
    <submittedName>
        <fullName evidence="1">Uncharacterized protein</fullName>
    </submittedName>
</protein>
<reference evidence="1 2" key="1">
    <citation type="journal article" date="2018" name="New Phytol.">
        <title>Phylogenomics of Endogonaceae and evolution of mycorrhizas within Mucoromycota.</title>
        <authorList>
            <person name="Chang Y."/>
            <person name="Desiro A."/>
            <person name="Na H."/>
            <person name="Sandor L."/>
            <person name="Lipzen A."/>
            <person name="Clum A."/>
            <person name="Barry K."/>
            <person name="Grigoriev I.V."/>
            <person name="Martin F.M."/>
            <person name="Stajich J.E."/>
            <person name="Smith M.E."/>
            <person name="Bonito G."/>
            <person name="Spatafora J.W."/>
        </authorList>
    </citation>
    <scope>NUCLEOTIDE SEQUENCE [LARGE SCALE GENOMIC DNA]</scope>
    <source>
        <strain evidence="1 2">AD002</strain>
    </source>
</reference>
<evidence type="ECO:0000313" key="2">
    <source>
        <dbReference type="Proteomes" id="UP000274822"/>
    </source>
</evidence>
<name>A0A433QIQ4_9FUNG</name>
<sequence length="193" mass="22042">MTSTPFLFETGKGKFIKNLVGTLKETHARHREYLSEEHIIRNLVPFIDATMDLPGSRPYRVDWGENTLHACSERRNQNRDPQLRSRLGMKCDCRMVCTTASWKAEIGVGEVSWRIAGVWSRKIVARQKSSWRSNSGTCLSTFIVRRASRYRCLVGSGKDSNSRSMPCHLSWDFSTSNSSMKQTYQVARMISPS</sequence>
<dbReference type="Proteomes" id="UP000274822">
    <property type="component" value="Unassembled WGS sequence"/>
</dbReference>